<dbReference type="AlphaFoldDB" id="A0A439D4L6"/>
<dbReference type="InterPro" id="IPR020059">
    <property type="entry name" value="Glu/Gln-tRNA-synth_Ib_codon-bd"/>
</dbReference>
<feature type="domain" description="Glutamyl/glutaminyl-tRNA synthetase class Ib anti-codon binding" evidence="15">
    <location>
        <begin position="521"/>
        <end position="602"/>
    </location>
</feature>
<feature type="domain" description="Glutamyl/glutaminyl-tRNA synthetase class Ib catalytic" evidence="14">
    <location>
        <begin position="215"/>
        <end position="518"/>
    </location>
</feature>
<dbReference type="GO" id="GO:0004818">
    <property type="term" value="F:glutamate-tRNA ligase activity"/>
    <property type="evidence" value="ECO:0007669"/>
    <property type="project" value="UniProtKB-EC"/>
</dbReference>
<evidence type="ECO:0000256" key="12">
    <source>
        <dbReference type="RuleBase" id="RU363037"/>
    </source>
</evidence>
<dbReference type="Gene3D" id="2.40.240.10">
    <property type="entry name" value="Ribosomal Protein L25, Chain P"/>
    <property type="match status" value="1"/>
</dbReference>
<reference evidence="17 18" key="1">
    <citation type="submission" date="2018-12" db="EMBL/GenBank/DDBJ databases">
        <title>Draft genome sequence of Xylaria grammica IHI A82.</title>
        <authorList>
            <person name="Buettner E."/>
            <person name="Kellner H."/>
        </authorList>
    </citation>
    <scope>NUCLEOTIDE SEQUENCE [LARGE SCALE GENOMIC DNA]</scope>
    <source>
        <strain evidence="17 18">IHI A82</strain>
    </source>
</reference>
<dbReference type="FunFam" id="3.40.50.620:FF:000037">
    <property type="entry name" value="Glutamine--tRNA ligase cytoplasmic"/>
    <property type="match status" value="1"/>
</dbReference>
<dbReference type="GO" id="GO:0006424">
    <property type="term" value="P:glutamyl-tRNA aminoacylation"/>
    <property type="evidence" value="ECO:0007669"/>
    <property type="project" value="InterPro"/>
</dbReference>
<dbReference type="InterPro" id="IPR004526">
    <property type="entry name" value="Glu-tRNA-synth_arc/euk"/>
</dbReference>
<dbReference type="InterPro" id="IPR000924">
    <property type="entry name" value="Glu/Gln-tRNA-synth"/>
</dbReference>
<comment type="similarity">
    <text evidence="2">Belongs to the class-I aminoacyl-tRNA synthetase family. Glutamate--tRNA ligase type 2 subfamily.</text>
</comment>
<dbReference type="GO" id="GO:0005524">
    <property type="term" value="F:ATP binding"/>
    <property type="evidence" value="ECO:0007669"/>
    <property type="project" value="UniProtKB-KW"/>
</dbReference>
<keyword evidence="5 12" id="KW-0436">Ligase</keyword>
<protein>
    <recommendedName>
        <fullName evidence="3">glutamate--tRNA ligase</fullName>
        <ecNumber evidence="3">6.1.1.17</ecNumber>
    </recommendedName>
    <alternativeName>
        <fullName evidence="10">Glutamyl-tRNA synthetase</fullName>
    </alternativeName>
</protein>
<keyword evidence="7 12" id="KW-0067">ATP-binding</keyword>
<feature type="region of interest" description="Disordered" evidence="13">
    <location>
        <begin position="309"/>
        <end position="332"/>
    </location>
</feature>
<dbReference type="PRINTS" id="PR00987">
    <property type="entry name" value="TRNASYNTHGLU"/>
</dbReference>
<dbReference type="InterPro" id="IPR050132">
    <property type="entry name" value="Gln/Glu-tRNA_Ligase"/>
</dbReference>
<evidence type="ECO:0000313" key="17">
    <source>
        <dbReference type="EMBL" id="RWA09356.1"/>
    </source>
</evidence>
<dbReference type="InterPro" id="IPR049437">
    <property type="entry name" value="tRNA-synt_1c_C2"/>
</dbReference>
<evidence type="ECO:0000256" key="11">
    <source>
        <dbReference type="ARBA" id="ARBA00048351"/>
    </source>
</evidence>
<evidence type="ECO:0000256" key="6">
    <source>
        <dbReference type="ARBA" id="ARBA00022741"/>
    </source>
</evidence>
<keyword evidence="9 12" id="KW-0030">Aminoacyl-tRNA synthetase</keyword>
<dbReference type="Proteomes" id="UP000286045">
    <property type="component" value="Unassembled WGS sequence"/>
</dbReference>
<organism evidence="17 18">
    <name type="scientific">Xylaria grammica</name>
    <dbReference type="NCBI Taxonomy" id="363999"/>
    <lineage>
        <taxon>Eukaryota</taxon>
        <taxon>Fungi</taxon>
        <taxon>Dikarya</taxon>
        <taxon>Ascomycota</taxon>
        <taxon>Pezizomycotina</taxon>
        <taxon>Sordariomycetes</taxon>
        <taxon>Xylariomycetidae</taxon>
        <taxon>Xylariales</taxon>
        <taxon>Xylariaceae</taxon>
        <taxon>Xylaria</taxon>
    </lineage>
</organism>
<dbReference type="SUPFAM" id="SSF52374">
    <property type="entry name" value="Nucleotidylyl transferase"/>
    <property type="match status" value="1"/>
</dbReference>
<dbReference type="PROSITE" id="PS00178">
    <property type="entry name" value="AA_TRNA_LIGASE_I"/>
    <property type="match status" value="1"/>
</dbReference>
<dbReference type="SUPFAM" id="SSF47616">
    <property type="entry name" value="GST C-terminal domain-like"/>
    <property type="match status" value="1"/>
</dbReference>
<evidence type="ECO:0000256" key="8">
    <source>
        <dbReference type="ARBA" id="ARBA00022917"/>
    </source>
</evidence>
<evidence type="ECO:0000256" key="3">
    <source>
        <dbReference type="ARBA" id="ARBA00012835"/>
    </source>
</evidence>
<comment type="catalytic activity">
    <reaction evidence="11">
        <text>tRNA(Glu) + L-glutamate + ATP = L-glutamyl-tRNA(Glu) + AMP + diphosphate</text>
        <dbReference type="Rhea" id="RHEA:23540"/>
        <dbReference type="Rhea" id="RHEA-COMP:9663"/>
        <dbReference type="Rhea" id="RHEA-COMP:9680"/>
        <dbReference type="ChEBI" id="CHEBI:29985"/>
        <dbReference type="ChEBI" id="CHEBI:30616"/>
        <dbReference type="ChEBI" id="CHEBI:33019"/>
        <dbReference type="ChEBI" id="CHEBI:78442"/>
        <dbReference type="ChEBI" id="CHEBI:78520"/>
        <dbReference type="ChEBI" id="CHEBI:456215"/>
        <dbReference type="EC" id="6.1.1.17"/>
    </reaction>
</comment>
<evidence type="ECO:0000259" key="15">
    <source>
        <dbReference type="Pfam" id="PF03950"/>
    </source>
</evidence>
<evidence type="ECO:0000259" key="14">
    <source>
        <dbReference type="Pfam" id="PF00749"/>
    </source>
</evidence>
<keyword evidence="6 12" id="KW-0547">Nucleotide-binding</keyword>
<evidence type="ECO:0000256" key="4">
    <source>
        <dbReference type="ARBA" id="ARBA00022490"/>
    </source>
</evidence>
<evidence type="ECO:0000256" key="13">
    <source>
        <dbReference type="SAM" id="MobiDB-lite"/>
    </source>
</evidence>
<comment type="caution">
    <text evidence="17">The sequence shown here is derived from an EMBL/GenBank/DDBJ whole genome shotgun (WGS) entry which is preliminary data.</text>
</comment>
<evidence type="ECO:0000256" key="7">
    <source>
        <dbReference type="ARBA" id="ARBA00022840"/>
    </source>
</evidence>
<evidence type="ECO:0000259" key="16">
    <source>
        <dbReference type="Pfam" id="PF20974"/>
    </source>
</evidence>
<dbReference type="Gene3D" id="3.40.50.620">
    <property type="entry name" value="HUPs"/>
    <property type="match status" value="1"/>
</dbReference>
<keyword evidence="8 12" id="KW-0648">Protein biosynthesis</keyword>
<evidence type="ECO:0000256" key="1">
    <source>
        <dbReference type="ARBA" id="ARBA00004496"/>
    </source>
</evidence>
<evidence type="ECO:0000313" key="18">
    <source>
        <dbReference type="Proteomes" id="UP000286045"/>
    </source>
</evidence>
<evidence type="ECO:0000256" key="2">
    <source>
        <dbReference type="ARBA" id="ARBA00008927"/>
    </source>
</evidence>
<comment type="subcellular location">
    <subcellularLocation>
        <location evidence="1">Cytoplasm</location>
    </subcellularLocation>
</comment>
<sequence length="736" mass="82562">MAHFEAATKASLASVLPSLLLVSYLERNESLPSTWLPLSKTYTRAANLRDGASVQLTPPGAEGTTWNDRDVVEQLLAFFPSKLPSLQSTSVEEWVRRSYDLAVRNAQDLNKSLLELESHLTLRTYIARYDLSAADITVWATIRGNPMALSLAKTAYCNVSRWYHFIEASNPWFGDVLTDFTAADVKERARAKAAASAAGASYDVVALPQVDGPMVTRFPPEPSGYLHIGHAKAALLNDYFAHQNPGGVLICRFDDTNPSNESMDFQDAITEDLALMDIVPDKTSYSSDYFQQMYDLAIQMIRDGKAFADDSELGKGDESRKNRLPSKRRDMGIQETLERFQEMQTGSTEGQRWCLRARIAYDSPNGTLRDPVIYRCNLTRHHRTGTSWKVYPTYDFCAPILDSIEGVTLALRTNEYRDRNAQYEWMQQALGLRPVPIWDFSRLNFVRTLLSKRKLGRIVKEGGVWDWSDPRMPTVRGIIRRGVAVTALREFILKQGPSRNVVNLEWGTFWAINKKHIDPVAPRHTAIAADDVVYCDVVHRDGAPLDAAVLDVPKYVKNPSLGTRKVKTGKTIILEQSDAQSVEIGEVITLMNWGNATVRDISRTQLPGTADDAQSSGPPSIVKRLVLELDLDSRDFKKTKKMTWLAAVEENMVPVELMAFDHLITKDKLEPSDVLEECLTPVTQFTTKAFADCNVADLAKGTVVQFERKAYYRLDVPYSGHDKSPMVFFEIPSSGK</sequence>
<evidence type="ECO:0000256" key="9">
    <source>
        <dbReference type="ARBA" id="ARBA00023146"/>
    </source>
</evidence>
<dbReference type="InterPro" id="IPR011035">
    <property type="entry name" value="Ribosomal_bL25/Gln-tRNA_synth"/>
</dbReference>
<dbReference type="STRING" id="363999.A0A439D4L6"/>
<dbReference type="InterPro" id="IPR014729">
    <property type="entry name" value="Rossmann-like_a/b/a_fold"/>
</dbReference>
<dbReference type="Pfam" id="PF20974">
    <property type="entry name" value="tRNA-synt_1c_C2"/>
    <property type="match status" value="1"/>
</dbReference>
<evidence type="ECO:0000256" key="5">
    <source>
        <dbReference type="ARBA" id="ARBA00022598"/>
    </source>
</evidence>
<dbReference type="FunFam" id="2.40.240.10:FF:000004">
    <property type="entry name" value="Glutamyl-tRNA synthetase, cytoplasmic"/>
    <property type="match status" value="1"/>
</dbReference>
<name>A0A439D4L6_9PEZI</name>
<proteinExistence type="inferred from homology"/>
<dbReference type="PANTHER" id="PTHR43097:SF5">
    <property type="entry name" value="GLUTAMATE--TRNA LIGASE"/>
    <property type="match status" value="1"/>
</dbReference>
<dbReference type="Gene3D" id="1.20.1050.10">
    <property type="match status" value="1"/>
</dbReference>
<dbReference type="GO" id="GO:0017102">
    <property type="term" value="C:methionyl glutamyl tRNA synthetase complex"/>
    <property type="evidence" value="ECO:0007669"/>
    <property type="project" value="TreeGrafter"/>
</dbReference>
<dbReference type="Pfam" id="PF00749">
    <property type="entry name" value="tRNA-synt_1c"/>
    <property type="match status" value="1"/>
</dbReference>
<dbReference type="SUPFAM" id="SSF50715">
    <property type="entry name" value="Ribosomal protein L25-like"/>
    <property type="match status" value="1"/>
</dbReference>
<dbReference type="PANTHER" id="PTHR43097">
    <property type="entry name" value="GLUTAMINE-TRNA LIGASE"/>
    <property type="match status" value="1"/>
</dbReference>
<dbReference type="EC" id="6.1.1.17" evidence="3"/>
<dbReference type="Pfam" id="PF03950">
    <property type="entry name" value="tRNA-synt_1c_C"/>
    <property type="match status" value="1"/>
</dbReference>
<gene>
    <name evidence="17" type="ORF">EKO27_g5766</name>
</gene>
<dbReference type="GO" id="GO:0005829">
    <property type="term" value="C:cytosol"/>
    <property type="evidence" value="ECO:0007669"/>
    <property type="project" value="TreeGrafter"/>
</dbReference>
<dbReference type="InterPro" id="IPR020056">
    <property type="entry name" value="Rbsml_bL25/Gln-tRNA_synth_N"/>
</dbReference>
<dbReference type="NCBIfam" id="TIGR00463">
    <property type="entry name" value="gltX_arch"/>
    <property type="match status" value="1"/>
</dbReference>
<evidence type="ECO:0000256" key="10">
    <source>
        <dbReference type="ARBA" id="ARBA00030865"/>
    </source>
</evidence>
<accession>A0A439D4L6</accession>
<dbReference type="EMBL" id="RYZI01000158">
    <property type="protein sequence ID" value="RWA09356.1"/>
    <property type="molecule type" value="Genomic_DNA"/>
</dbReference>
<feature type="domain" description="tRNA synthetases class I (E and Q) anti-codon binding" evidence="16">
    <location>
        <begin position="641"/>
        <end position="715"/>
    </location>
</feature>
<keyword evidence="4" id="KW-0963">Cytoplasm</keyword>
<keyword evidence="18" id="KW-1185">Reference proteome</keyword>
<dbReference type="InterPro" id="IPR036282">
    <property type="entry name" value="Glutathione-S-Trfase_C_sf"/>
</dbReference>
<dbReference type="InterPro" id="IPR001412">
    <property type="entry name" value="aa-tRNA-synth_I_CS"/>
</dbReference>
<dbReference type="InterPro" id="IPR020058">
    <property type="entry name" value="Glu/Gln-tRNA-synth_Ib_cat-dom"/>
</dbReference>